<comment type="subcellular location">
    <subcellularLocation>
        <location evidence="1">Cell envelope</location>
    </subcellularLocation>
</comment>
<dbReference type="GO" id="GO:0017004">
    <property type="term" value="P:cytochrome complex assembly"/>
    <property type="evidence" value="ECO:0007669"/>
    <property type="project" value="UniProtKB-KW"/>
</dbReference>
<dbReference type="OrthoDB" id="25753at2"/>
<dbReference type="InterPro" id="IPR050553">
    <property type="entry name" value="Thioredoxin_ResA/DsbE_sf"/>
</dbReference>
<evidence type="ECO:0000256" key="6">
    <source>
        <dbReference type="SAM" id="Phobius"/>
    </source>
</evidence>
<keyword evidence="9" id="KW-1185">Reference proteome</keyword>
<dbReference type="Proteomes" id="UP000295418">
    <property type="component" value="Unassembled WGS sequence"/>
</dbReference>
<dbReference type="PROSITE" id="PS51352">
    <property type="entry name" value="THIOREDOXIN_2"/>
    <property type="match status" value="1"/>
</dbReference>
<dbReference type="InterPro" id="IPR013766">
    <property type="entry name" value="Thioredoxin_domain"/>
</dbReference>
<dbReference type="EMBL" id="SKFG01000001">
    <property type="protein sequence ID" value="TCZ81251.1"/>
    <property type="molecule type" value="Genomic_DNA"/>
</dbReference>
<dbReference type="PANTHER" id="PTHR42852">
    <property type="entry name" value="THIOL:DISULFIDE INTERCHANGE PROTEIN DSBE"/>
    <property type="match status" value="1"/>
</dbReference>
<evidence type="ECO:0000259" key="7">
    <source>
        <dbReference type="PROSITE" id="PS51352"/>
    </source>
</evidence>
<evidence type="ECO:0000313" key="8">
    <source>
        <dbReference type="EMBL" id="TCZ81251.1"/>
    </source>
</evidence>
<keyword evidence="4" id="KW-1015">Disulfide bond</keyword>
<keyword evidence="6" id="KW-0472">Membrane</keyword>
<keyword evidence="6" id="KW-0812">Transmembrane</keyword>
<organism evidence="8 9">
    <name type="scientific">Paenibacillus albiflavus</name>
    <dbReference type="NCBI Taxonomy" id="2545760"/>
    <lineage>
        <taxon>Bacteria</taxon>
        <taxon>Bacillati</taxon>
        <taxon>Bacillota</taxon>
        <taxon>Bacilli</taxon>
        <taxon>Bacillales</taxon>
        <taxon>Paenibacillaceae</taxon>
        <taxon>Paenibacillus</taxon>
    </lineage>
</organism>
<proteinExistence type="predicted"/>
<keyword evidence="5" id="KW-0676">Redox-active center</keyword>
<dbReference type="PROSITE" id="PS00194">
    <property type="entry name" value="THIOREDOXIN_1"/>
    <property type="match status" value="1"/>
</dbReference>
<accession>A0A4R4ERG9</accession>
<dbReference type="GO" id="GO:0030313">
    <property type="term" value="C:cell envelope"/>
    <property type="evidence" value="ECO:0007669"/>
    <property type="project" value="UniProtKB-SubCell"/>
</dbReference>
<dbReference type="InterPro" id="IPR036249">
    <property type="entry name" value="Thioredoxin-like_sf"/>
</dbReference>
<feature type="domain" description="Thioredoxin" evidence="7">
    <location>
        <begin position="36"/>
        <end position="175"/>
    </location>
</feature>
<dbReference type="AlphaFoldDB" id="A0A4R4ERG9"/>
<evidence type="ECO:0000256" key="4">
    <source>
        <dbReference type="ARBA" id="ARBA00023157"/>
    </source>
</evidence>
<evidence type="ECO:0000256" key="1">
    <source>
        <dbReference type="ARBA" id="ARBA00004196"/>
    </source>
</evidence>
<reference evidence="8 9" key="1">
    <citation type="submission" date="2019-03" db="EMBL/GenBank/DDBJ databases">
        <authorList>
            <person name="Kim M.K.M."/>
        </authorList>
    </citation>
    <scope>NUCLEOTIDE SEQUENCE [LARGE SCALE GENOMIC DNA]</scope>
    <source>
        <strain evidence="8 9">18JY21-1</strain>
    </source>
</reference>
<dbReference type="GO" id="GO:0016491">
    <property type="term" value="F:oxidoreductase activity"/>
    <property type="evidence" value="ECO:0007669"/>
    <property type="project" value="InterPro"/>
</dbReference>
<gene>
    <name evidence="8" type="ORF">E0485_02965</name>
</gene>
<dbReference type="SUPFAM" id="SSF52833">
    <property type="entry name" value="Thioredoxin-like"/>
    <property type="match status" value="1"/>
</dbReference>
<feature type="transmembrane region" description="Helical" evidence="6">
    <location>
        <begin position="7"/>
        <end position="28"/>
    </location>
</feature>
<keyword evidence="2" id="KW-0201">Cytochrome c-type biogenesis</keyword>
<dbReference type="RefSeq" id="WP_132416364.1">
    <property type="nucleotide sequence ID" value="NZ_SKFG01000001.1"/>
</dbReference>
<evidence type="ECO:0000256" key="3">
    <source>
        <dbReference type="ARBA" id="ARBA00022968"/>
    </source>
</evidence>
<dbReference type="GO" id="GO:0016209">
    <property type="term" value="F:antioxidant activity"/>
    <property type="evidence" value="ECO:0007669"/>
    <property type="project" value="InterPro"/>
</dbReference>
<evidence type="ECO:0000313" key="9">
    <source>
        <dbReference type="Proteomes" id="UP000295418"/>
    </source>
</evidence>
<keyword evidence="3" id="KW-0735">Signal-anchor</keyword>
<dbReference type="Gene3D" id="3.40.30.10">
    <property type="entry name" value="Glutaredoxin"/>
    <property type="match status" value="1"/>
</dbReference>
<evidence type="ECO:0000256" key="5">
    <source>
        <dbReference type="ARBA" id="ARBA00023284"/>
    </source>
</evidence>
<dbReference type="Pfam" id="PF00578">
    <property type="entry name" value="AhpC-TSA"/>
    <property type="match status" value="1"/>
</dbReference>
<sequence>MGRHKRLLQIIIFIVILIIGAFTIITNLSSKGTEIPKIGSTAPDFTLLGLDGNKVQFNDVAKGKIIVLNFWGTFCPPCKAEMPALQAQYDKWKSQDIEIYGINQDSSRITAQRFLEQYNIHFPSLHDNDQVALKMYGVREFPTTFFIGADGIVKEINIGEMSEDYMEKTLSRLVSERQEGSK</sequence>
<evidence type="ECO:0000256" key="2">
    <source>
        <dbReference type="ARBA" id="ARBA00022748"/>
    </source>
</evidence>
<comment type="caution">
    <text evidence="8">The sequence shown here is derived from an EMBL/GenBank/DDBJ whole genome shotgun (WGS) entry which is preliminary data.</text>
</comment>
<dbReference type="InterPro" id="IPR000866">
    <property type="entry name" value="AhpC/TSA"/>
</dbReference>
<name>A0A4R4ERG9_9BACL</name>
<protein>
    <submittedName>
        <fullName evidence="8">Redoxin domain-containing protein</fullName>
    </submittedName>
</protein>
<keyword evidence="6" id="KW-1133">Transmembrane helix</keyword>
<dbReference type="InterPro" id="IPR017937">
    <property type="entry name" value="Thioredoxin_CS"/>
</dbReference>
<dbReference type="PANTHER" id="PTHR42852:SF6">
    <property type="entry name" value="THIOL:DISULFIDE INTERCHANGE PROTEIN DSBE"/>
    <property type="match status" value="1"/>
</dbReference>
<dbReference type="CDD" id="cd02966">
    <property type="entry name" value="TlpA_like_family"/>
    <property type="match status" value="1"/>
</dbReference>